<dbReference type="OrthoDB" id="9793584at2"/>
<dbReference type="PANTHER" id="PTHR34128:SF2">
    <property type="entry name" value="CYTOCHROME C-TYPE BIOGENESIS PROTEIN CCME HOMOLOG, MITOCHONDRIAL"/>
    <property type="match status" value="1"/>
</dbReference>
<evidence type="ECO:0000256" key="1">
    <source>
        <dbReference type="ARBA" id="ARBA00004370"/>
    </source>
</evidence>
<evidence type="ECO:0000256" key="7">
    <source>
        <dbReference type="ARBA" id="ARBA00022989"/>
    </source>
</evidence>
<dbReference type="Proteomes" id="UP000266089">
    <property type="component" value="Unassembled WGS sequence"/>
</dbReference>
<gene>
    <name evidence="11" type="primary">ccmE</name>
    <name evidence="11" type="ORF">Mcate_00291</name>
</gene>
<keyword evidence="4 10" id="KW-0479">Metal-binding</keyword>
<dbReference type="GO" id="GO:0017004">
    <property type="term" value="P:cytochrome complex assembly"/>
    <property type="evidence" value="ECO:0007669"/>
    <property type="project" value="UniProtKB-KW"/>
</dbReference>
<evidence type="ECO:0000256" key="8">
    <source>
        <dbReference type="ARBA" id="ARBA00023004"/>
    </source>
</evidence>
<dbReference type="EMBL" id="QWKX01000004">
    <property type="protein sequence ID" value="RIH79652.1"/>
    <property type="molecule type" value="Genomic_DNA"/>
</dbReference>
<keyword evidence="7" id="KW-1133">Transmembrane helix</keyword>
<dbReference type="GO" id="GO:0020037">
    <property type="term" value="F:heme binding"/>
    <property type="evidence" value="ECO:0007669"/>
    <property type="project" value="InterPro"/>
</dbReference>
<dbReference type="NCBIfam" id="NF009727">
    <property type="entry name" value="PRK13254.1-1"/>
    <property type="match status" value="1"/>
</dbReference>
<name>A0A399EBZ4_9DEIN</name>
<organism evidence="11 12">
    <name type="scientific">Meiothermus taiwanensis</name>
    <dbReference type="NCBI Taxonomy" id="172827"/>
    <lineage>
        <taxon>Bacteria</taxon>
        <taxon>Thermotogati</taxon>
        <taxon>Deinococcota</taxon>
        <taxon>Deinococci</taxon>
        <taxon>Thermales</taxon>
        <taxon>Thermaceae</taxon>
        <taxon>Meiothermus</taxon>
    </lineage>
</organism>
<keyword evidence="8 10" id="KW-0408">Iron</keyword>
<evidence type="ECO:0000313" key="12">
    <source>
        <dbReference type="Proteomes" id="UP000266089"/>
    </source>
</evidence>
<keyword evidence="3" id="KW-0812">Transmembrane</keyword>
<evidence type="ECO:0000256" key="10">
    <source>
        <dbReference type="PIRSR" id="PIRSR604329-50"/>
    </source>
</evidence>
<evidence type="ECO:0000256" key="2">
    <source>
        <dbReference type="ARBA" id="ARBA00022617"/>
    </source>
</evidence>
<feature type="binding site" description="covalent" evidence="10">
    <location>
        <position position="119"/>
    </location>
    <ligand>
        <name>heme</name>
        <dbReference type="ChEBI" id="CHEBI:30413"/>
    </ligand>
</feature>
<evidence type="ECO:0000256" key="6">
    <source>
        <dbReference type="ARBA" id="ARBA00022968"/>
    </source>
</evidence>
<dbReference type="GO" id="GO:0005886">
    <property type="term" value="C:plasma membrane"/>
    <property type="evidence" value="ECO:0007669"/>
    <property type="project" value="InterPro"/>
</dbReference>
<dbReference type="PANTHER" id="PTHR34128">
    <property type="entry name" value="CYTOCHROME C-TYPE BIOGENESIS PROTEIN CCME HOMOLOG, MITOCHONDRIAL"/>
    <property type="match status" value="1"/>
</dbReference>
<dbReference type="InterPro" id="IPR012340">
    <property type="entry name" value="NA-bd_OB-fold"/>
</dbReference>
<evidence type="ECO:0000256" key="4">
    <source>
        <dbReference type="ARBA" id="ARBA00022723"/>
    </source>
</evidence>
<dbReference type="AlphaFoldDB" id="A0A399EBZ4"/>
<keyword evidence="5" id="KW-0201">Cytochrome c-type biogenesis</keyword>
<evidence type="ECO:0000256" key="5">
    <source>
        <dbReference type="ARBA" id="ARBA00022748"/>
    </source>
</evidence>
<dbReference type="SUPFAM" id="SSF82093">
    <property type="entry name" value="Heme chaperone CcmE"/>
    <property type="match status" value="1"/>
</dbReference>
<keyword evidence="2 10" id="KW-0349">Heme</keyword>
<dbReference type="GO" id="GO:0046872">
    <property type="term" value="F:metal ion binding"/>
    <property type="evidence" value="ECO:0007669"/>
    <property type="project" value="UniProtKB-KW"/>
</dbReference>
<accession>A0A399EBZ4</accession>
<feature type="binding site" description="axial binding residue" evidence="10">
    <location>
        <position position="123"/>
    </location>
    <ligand>
        <name>heme</name>
        <dbReference type="ChEBI" id="CHEBI:30413"/>
    </ligand>
    <ligandPart>
        <name>Fe</name>
        <dbReference type="ChEBI" id="CHEBI:18248"/>
    </ligandPart>
</feature>
<protein>
    <submittedName>
        <fullName evidence="11">Cytochrome c-type biogenesis protein CcmE</fullName>
    </submittedName>
</protein>
<comment type="subcellular location">
    <subcellularLocation>
        <location evidence="1">Membrane</location>
    </subcellularLocation>
</comment>
<evidence type="ECO:0000256" key="3">
    <source>
        <dbReference type="ARBA" id="ARBA00022692"/>
    </source>
</evidence>
<dbReference type="Gene3D" id="2.40.50.140">
    <property type="entry name" value="Nucleic acid-binding proteins"/>
    <property type="match status" value="1"/>
</dbReference>
<proteinExistence type="predicted"/>
<dbReference type="InterPro" id="IPR036127">
    <property type="entry name" value="CcmE-like_sf"/>
</dbReference>
<dbReference type="RefSeq" id="WP_027886398.1">
    <property type="nucleotide sequence ID" value="NZ_JBHSXZ010000035.1"/>
</dbReference>
<evidence type="ECO:0000256" key="9">
    <source>
        <dbReference type="ARBA" id="ARBA00023136"/>
    </source>
</evidence>
<keyword evidence="6" id="KW-0735">Signal-anchor</keyword>
<evidence type="ECO:0000313" key="11">
    <source>
        <dbReference type="EMBL" id="RIH79652.1"/>
    </source>
</evidence>
<dbReference type="GO" id="GO:0017003">
    <property type="term" value="P:protein-heme linkage"/>
    <property type="evidence" value="ECO:0007669"/>
    <property type="project" value="InterPro"/>
</dbReference>
<dbReference type="Pfam" id="PF03100">
    <property type="entry name" value="CcmE"/>
    <property type="match status" value="1"/>
</dbReference>
<keyword evidence="9" id="KW-0472">Membrane</keyword>
<sequence length="143" mass="16029">MKPKYVVGLLLVVGALAYLIFGGLGQNLVYFITPSEYFQQVDRYQNRPVRLGGLVKPGTLDYNPQTLELRFVVTDGVKEIPIRSSGTTPPALFGENRGVVVEGRFEGETFVSQNLLVKHSETYQAPKEGWTPEQVRKLIEETQ</sequence>
<reference evidence="11 12" key="1">
    <citation type="submission" date="2018-08" db="EMBL/GenBank/DDBJ databases">
        <title>Meiothermus cateniformans JCM 15151 genome sequencing project.</title>
        <authorList>
            <person name="Da Costa M.S."/>
            <person name="Albuquerque L."/>
            <person name="Raposo P."/>
            <person name="Froufe H.J.C."/>
            <person name="Barroso C.S."/>
            <person name="Egas C."/>
        </authorList>
    </citation>
    <scope>NUCLEOTIDE SEQUENCE [LARGE SCALE GENOMIC DNA]</scope>
    <source>
        <strain evidence="11 12">JCM 15151</strain>
    </source>
</reference>
<dbReference type="InterPro" id="IPR004329">
    <property type="entry name" value="CcmE"/>
</dbReference>
<comment type="caution">
    <text evidence="11">The sequence shown here is derived from an EMBL/GenBank/DDBJ whole genome shotgun (WGS) entry which is preliminary data.</text>
</comment>